<evidence type="ECO:0000256" key="1">
    <source>
        <dbReference type="ARBA" id="ARBA00023157"/>
    </source>
</evidence>
<dbReference type="PANTHER" id="PTHR24256">
    <property type="entry name" value="TRYPTASE-RELATED"/>
    <property type="match status" value="1"/>
</dbReference>
<dbReference type="Pfam" id="PF00089">
    <property type="entry name" value="Trypsin"/>
    <property type="match status" value="1"/>
</dbReference>
<comment type="caution">
    <text evidence="4">The sequence shown here is derived from an EMBL/GenBank/DDBJ whole genome shotgun (WGS) entry which is preliminary data.</text>
</comment>
<dbReference type="SMART" id="SM00020">
    <property type="entry name" value="Tryp_SPc"/>
    <property type="match status" value="1"/>
</dbReference>
<keyword evidence="1" id="KW-1015">Disulfide bond</keyword>
<keyword evidence="5" id="KW-1185">Reference proteome</keyword>
<protein>
    <recommendedName>
        <fullName evidence="3">Peptidase S1 domain-containing protein</fullName>
    </recommendedName>
</protein>
<gene>
    <name evidence="4" type="ORF">MSPICULIGERA_LOCUS10304</name>
</gene>
<dbReference type="Proteomes" id="UP001177023">
    <property type="component" value="Unassembled WGS sequence"/>
</dbReference>
<dbReference type="GO" id="GO:0004252">
    <property type="term" value="F:serine-type endopeptidase activity"/>
    <property type="evidence" value="ECO:0007669"/>
    <property type="project" value="InterPro"/>
</dbReference>
<dbReference type="InterPro" id="IPR001314">
    <property type="entry name" value="Peptidase_S1A"/>
</dbReference>
<dbReference type="SUPFAM" id="SSF50494">
    <property type="entry name" value="Trypsin-like serine proteases"/>
    <property type="match status" value="1"/>
</dbReference>
<sequence length="238" mass="26872">MDLPFCTGTLISDRHVMTAAHCPADLEFEQPTKSEKTMPTWKNTNIWVVVGAKCVAKSGVCEERNAQRTVVKVKNIVIPKEAVYGTNWRMGGDIAILELETPSATIRYACLPPWKKDLPYDTLYGHWGWGYLTADAGITTDTLNYIEKVELVDCATKKQRKSLDKDVLCARSEKYTQGIEGGDSGSGFERLMPDGMNWVVGVSVFTLEKLDESYMTDTRRYAKWICDLTNLCYMQKTR</sequence>
<dbReference type="PROSITE" id="PS00134">
    <property type="entry name" value="TRYPSIN_HIS"/>
    <property type="match status" value="1"/>
</dbReference>
<proteinExistence type="inferred from homology"/>
<dbReference type="InterPro" id="IPR018114">
    <property type="entry name" value="TRYPSIN_HIS"/>
</dbReference>
<dbReference type="InterPro" id="IPR009003">
    <property type="entry name" value="Peptidase_S1_PA"/>
</dbReference>
<evidence type="ECO:0000256" key="2">
    <source>
        <dbReference type="ARBA" id="ARBA00024195"/>
    </source>
</evidence>
<dbReference type="InterPro" id="IPR043504">
    <property type="entry name" value="Peptidase_S1_PA_chymotrypsin"/>
</dbReference>
<accession>A0AA36CMP6</accession>
<evidence type="ECO:0000313" key="5">
    <source>
        <dbReference type="Proteomes" id="UP001177023"/>
    </source>
</evidence>
<evidence type="ECO:0000259" key="3">
    <source>
        <dbReference type="PROSITE" id="PS50240"/>
    </source>
</evidence>
<comment type="similarity">
    <text evidence="2">Belongs to the peptidase S1 family. CLIP subfamily.</text>
</comment>
<organism evidence="4 5">
    <name type="scientific">Mesorhabditis spiculigera</name>
    <dbReference type="NCBI Taxonomy" id="96644"/>
    <lineage>
        <taxon>Eukaryota</taxon>
        <taxon>Metazoa</taxon>
        <taxon>Ecdysozoa</taxon>
        <taxon>Nematoda</taxon>
        <taxon>Chromadorea</taxon>
        <taxon>Rhabditida</taxon>
        <taxon>Rhabditina</taxon>
        <taxon>Rhabditomorpha</taxon>
        <taxon>Rhabditoidea</taxon>
        <taxon>Rhabditidae</taxon>
        <taxon>Mesorhabditinae</taxon>
        <taxon>Mesorhabditis</taxon>
    </lineage>
</organism>
<evidence type="ECO:0000313" key="4">
    <source>
        <dbReference type="EMBL" id="CAJ0571906.1"/>
    </source>
</evidence>
<dbReference type="AlphaFoldDB" id="A0AA36CMP6"/>
<dbReference type="GO" id="GO:0006508">
    <property type="term" value="P:proteolysis"/>
    <property type="evidence" value="ECO:0007669"/>
    <property type="project" value="InterPro"/>
</dbReference>
<dbReference type="InterPro" id="IPR051487">
    <property type="entry name" value="Ser/Thr_Proteases_Immune/Dev"/>
</dbReference>
<name>A0AA36CMP6_9BILA</name>
<dbReference type="EMBL" id="CATQJA010002586">
    <property type="protein sequence ID" value="CAJ0571906.1"/>
    <property type="molecule type" value="Genomic_DNA"/>
</dbReference>
<dbReference type="InterPro" id="IPR001254">
    <property type="entry name" value="Trypsin_dom"/>
</dbReference>
<feature type="domain" description="Peptidase S1" evidence="3">
    <location>
        <begin position="1"/>
        <end position="230"/>
    </location>
</feature>
<dbReference type="Gene3D" id="2.40.10.10">
    <property type="entry name" value="Trypsin-like serine proteases"/>
    <property type="match status" value="1"/>
</dbReference>
<feature type="non-terminal residue" evidence="4">
    <location>
        <position position="1"/>
    </location>
</feature>
<dbReference type="PROSITE" id="PS50240">
    <property type="entry name" value="TRYPSIN_DOM"/>
    <property type="match status" value="1"/>
</dbReference>
<reference evidence="4" key="1">
    <citation type="submission" date="2023-06" db="EMBL/GenBank/DDBJ databases">
        <authorList>
            <person name="Delattre M."/>
        </authorList>
    </citation>
    <scope>NUCLEOTIDE SEQUENCE</scope>
    <source>
        <strain evidence="4">AF72</strain>
    </source>
</reference>
<dbReference type="PRINTS" id="PR00722">
    <property type="entry name" value="CHYMOTRYPSIN"/>
</dbReference>